<evidence type="ECO:0000256" key="2">
    <source>
        <dbReference type="ARBA" id="ARBA00023242"/>
    </source>
</evidence>
<dbReference type="HOGENOM" id="CLU_001211_0_0_1"/>
<feature type="region of interest" description="Disordered" evidence="4">
    <location>
        <begin position="1491"/>
        <end position="1512"/>
    </location>
</feature>
<dbReference type="Proteomes" id="UP000008281">
    <property type="component" value="Unassembled WGS sequence"/>
</dbReference>
<keyword evidence="6" id="KW-1185">Reference proteome</keyword>
<feature type="compositionally biased region" description="Low complexity" evidence="4">
    <location>
        <begin position="1662"/>
        <end position="1685"/>
    </location>
</feature>
<proteinExistence type="predicted"/>
<dbReference type="PANTHER" id="PTHR15502:SF7">
    <property type="entry name" value="CALCINEURIN-BINDING PROTEIN CABIN-1"/>
    <property type="match status" value="1"/>
</dbReference>
<dbReference type="OrthoDB" id="269919at2759"/>
<feature type="compositionally biased region" description="Polar residues" evidence="4">
    <location>
        <begin position="1767"/>
        <end position="1788"/>
    </location>
</feature>
<feature type="compositionally biased region" description="Low complexity" evidence="4">
    <location>
        <begin position="2157"/>
        <end position="2234"/>
    </location>
</feature>
<dbReference type="GO" id="GO:0031491">
    <property type="term" value="F:nucleosome binding"/>
    <property type="evidence" value="ECO:0007669"/>
    <property type="project" value="TreeGrafter"/>
</dbReference>
<feature type="region of interest" description="Disordered" evidence="4">
    <location>
        <begin position="1"/>
        <end position="85"/>
    </location>
</feature>
<evidence type="ECO:0000256" key="4">
    <source>
        <dbReference type="SAM" id="MobiDB-lite"/>
    </source>
</evidence>
<keyword evidence="3" id="KW-0175">Coiled coil</keyword>
<dbReference type="InterPro" id="IPR033053">
    <property type="entry name" value="Hir3/CABIN1"/>
</dbReference>
<dbReference type="CDD" id="cd06503">
    <property type="entry name" value="ATP-synt_Fo_b"/>
    <property type="match status" value="1"/>
</dbReference>
<comment type="subcellular location">
    <subcellularLocation>
        <location evidence="1">Nucleus</location>
    </subcellularLocation>
</comment>
<dbReference type="STRING" id="31234.E3LKR5"/>
<reference evidence="5" key="1">
    <citation type="submission" date="2007-07" db="EMBL/GenBank/DDBJ databases">
        <title>PCAP assembly of the Caenorhabditis remanei genome.</title>
        <authorList>
            <consortium name="The Caenorhabditis remanei Sequencing Consortium"/>
            <person name="Wilson R.K."/>
        </authorList>
    </citation>
    <scope>NUCLEOTIDE SEQUENCE [LARGE SCALE GENOMIC DNA]</scope>
    <source>
        <strain evidence="5">PB4641</strain>
    </source>
</reference>
<feature type="compositionally biased region" description="Acidic residues" evidence="4">
    <location>
        <begin position="474"/>
        <end position="485"/>
    </location>
</feature>
<feature type="compositionally biased region" description="Low complexity" evidence="4">
    <location>
        <begin position="2114"/>
        <end position="2124"/>
    </location>
</feature>
<keyword evidence="2" id="KW-0539">Nucleus</keyword>
<evidence type="ECO:0000256" key="1">
    <source>
        <dbReference type="ARBA" id="ARBA00004123"/>
    </source>
</evidence>
<feature type="compositionally biased region" description="Acidic residues" evidence="4">
    <location>
        <begin position="35"/>
        <end position="80"/>
    </location>
</feature>
<feature type="region of interest" description="Disordered" evidence="4">
    <location>
        <begin position="1800"/>
        <end position="1862"/>
    </location>
</feature>
<name>E3LKR5_CAERE</name>
<feature type="region of interest" description="Disordered" evidence="4">
    <location>
        <begin position="1662"/>
        <end position="1788"/>
    </location>
</feature>
<protein>
    <submittedName>
        <fullName evidence="5">Uncharacterized protein</fullName>
    </submittedName>
</protein>
<feature type="compositionally biased region" description="Acidic residues" evidence="4">
    <location>
        <begin position="17"/>
        <end position="28"/>
    </location>
</feature>
<gene>
    <name evidence="5" type="ORF">CRE_18481</name>
</gene>
<dbReference type="PANTHER" id="PTHR15502">
    <property type="entry name" value="CALCINEURIN-BINDING PROTEIN CABIN 1-RELATED"/>
    <property type="match status" value="1"/>
</dbReference>
<dbReference type="eggNOG" id="ENOG502S3K2">
    <property type="taxonomic scope" value="Eukaryota"/>
</dbReference>
<dbReference type="GO" id="GO:0005634">
    <property type="term" value="C:nucleus"/>
    <property type="evidence" value="ECO:0007669"/>
    <property type="project" value="UniProtKB-SubCell"/>
</dbReference>
<evidence type="ECO:0000256" key="3">
    <source>
        <dbReference type="SAM" id="Coils"/>
    </source>
</evidence>
<dbReference type="GO" id="GO:0006325">
    <property type="term" value="P:chromatin organization"/>
    <property type="evidence" value="ECO:0007669"/>
    <property type="project" value="InterPro"/>
</dbReference>
<feature type="compositionally biased region" description="Pro residues" evidence="4">
    <location>
        <begin position="1686"/>
        <end position="1708"/>
    </location>
</feature>
<feature type="compositionally biased region" description="Polar residues" evidence="4">
    <location>
        <begin position="460"/>
        <end position="473"/>
    </location>
</feature>
<feature type="coiled-coil region" evidence="3">
    <location>
        <begin position="1965"/>
        <end position="2012"/>
    </location>
</feature>
<feature type="region of interest" description="Disordered" evidence="4">
    <location>
        <begin position="2110"/>
        <end position="2234"/>
    </location>
</feature>
<evidence type="ECO:0000313" key="6">
    <source>
        <dbReference type="Proteomes" id="UP000008281"/>
    </source>
</evidence>
<feature type="compositionally biased region" description="Low complexity" evidence="4">
    <location>
        <begin position="1800"/>
        <end position="1823"/>
    </location>
</feature>
<evidence type="ECO:0000313" key="5">
    <source>
        <dbReference type="EMBL" id="EFO99908.1"/>
    </source>
</evidence>
<dbReference type="EMBL" id="DS268410">
    <property type="protein sequence ID" value="EFO99908.1"/>
    <property type="molecule type" value="Genomic_DNA"/>
</dbReference>
<dbReference type="FunCoup" id="E3LKR5">
    <property type="interactions" value="623"/>
</dbReference>
<sequence>MDESTGLGTSKDKPIEINDEDESSDEENSVIILDSDTEPEDQDGNDDENEEGDDSAEDEEDSEESETDEEDSDSSTDSDSENSVWSDVGEAANDEITTEAAEAKIIKKFEKAMIFIADNEVERGQQLLQQLLEDPIISCFTQEDPDYDVLEEPPRLAKMLQLFIAIHKNLAKLCEKSVENQEKKSDDNEKTRQKPEEIQHLCQVLAYEPNNSEIWLDVAIKCVEFGDLNFAKYSFKRCESLKESLESHATLLYLTCDYSESLTVLKQFHDQNDTGLNDKMKYLKYKIRTTNQYYKLLCDRVFDEDEVYADIEVVEKRKILAFDERIEELRKRVEERKQSIEDNFHTNIGGEDEVIQIQISADQDLRTVCTIFCDLFDRIHAYSHCRHQLIEITEWESRRVYLDVVETVEKLVDIVECVEELTEKTEEDQKKKRGKRQKKQEKKEYLANWRRRLFVVEKSSNSDDVAESEANTTADEDESQGEEDGGDKRINGGMPHNELATEFHLNYSDVKSIICGERKREKTPPPSLLSEFIDCDYILELLESKFSGQTHNILELLEFTLFLLTEHCPSNGAIPESMREVIREMFNRVALFSEIHKKKYHKMNILLMELNAKNAMETMVLKYISPFWTCQKEDETSEEIQEDPIENREFVLRFMWKYVQTGLKDETKLDYLHTLRSLLQPYESISTSAGSFATWDVDISIDDLEKKKRIESVKYLWKSKNYQNLVDILQCDIDFSSIGIEEAIEMLSYWLQSLEKLKSHVDLIDLMNRMMHFYLFSLENSTISAEKIERNLEFILHKLHKFSGKEFRKISNTSTLSTIGYFICHMFKKYSKFEKDWKNWRILYEIVKIQRGNEKEYIEQLDRLEDPVSMPLLELDLLVKAHEVLGENHCCAQKTYEFLFFVIDRFCEIVEDIPVLEMCYLKDNGYLWNNLNAEMSQLLFCFFGKYSRKIRARENHENGGKCAATPENARKILQVILVQPLPLYDEKDKLMHDVIDLINSKLSFFLEISKEKKEKIKEFKNFLQQSSTIEDVNLSLSKCQDDVDDYTQSIVWYSMALSSFRQNSFKEAAKYSELYLLSEESMTDDRLRSSSWAMLAHASAHDLFQLELHEIFEQWKWRIMPSRLAIATQNLEPVPHFDLAVRMYQLASTLARFHRTLPKSDPRREDVSDIAKLRNEARDHFDKSLELTHLGEDGQQPEHQWLCYYFIGKLEAKSSRWDILKVVESFYEAACGCELTGFYYPLKVATKKQSNFEPLEVHYQAFSAVYKYLANNEMPDLNILRKLKVMLKLMNDGHKVVKPNSSLFKVNHDVYSVVEELVIETVIKERQIENEVEISTNATSDLRSELCSDLKEMCIQAFTLVTDKFPHTKSFYRLAQLYLEKGEVDKSSDQIFKHAFKRKKRDDGMFDNCVEISCNDINRNGSYSFHIERCIKLGAQIVQKTVDLHNVVAMLTTMINIIAKDDEEHVEKTSWKQVVTLYLNAMEHIVMTRENVSARSTPSPGPEGPPKTSKAHHLTLRTLRSELWRLWQTVNKCSKGSEEMIRLIKAKTEVLIVHCFQSIEELKKRMQPVDGNIKKKNVLLKRKFDAADVTKNLQEQLANKNMEGLVKRMSQSAATSGTNTAEFNEMVRQFIQNSQNMQNSPNAKAYTDVARVLAAQQDAAAANKSSTTSSSSVPSTSTAATAPVSVPAPKPVVPKPVVAPKPAAPAPAPVVTSSPGTSTVPIRPTPRYSPISSDDDDIQCINPPPAKKPALTPSTTTIPVKPDVPKPSTSTSLPVTTKATAPSQNPAWQNQFRSVLGLTKSTQQTTPPKPISSVPGPSTSTVSAPKLTPGPSSSVQQSVSKTVPGPSKPVPKSIPVLSKSTTEPTSQAAQYASILANKSQEQLIQLVLENANTTDPLKKILATQACQMITQKHLAQQQANQAQANLAKAAKQAASKVQTSAASVPSNQAAQFLQAFQQIAMAQQTQQAHQKAQQAKLAKEKADKEAKAAQEKAQQEAKADQLIRLAQAQRNARIDEQVKKAKELAERQIMEKAARDAQTAKQAKLAKEKAENALLEKAARDAHAAQLAKKAKEQVDQAAWSSTIAQMTPSQMAQIAQVWSAMAGGLGSQVNIPTTSGTSKSTTTQPKPVQRQASSIATLKSIAAGVPGTSRSPITTVSSQSRPQVQQPRPQMQQQQQVRSQTHQIARPQPQRPPQIQSTSSAPTIRPSTSSSSLETPPTASQQLNQLTAQQNQALDHEAINNFLRNFPPEKRPEMAKKFFNFPK</sequence>
<feature type="region of interest" description="Disordered" evidence="4">
    <location>
        <begin position="460"/>
        <end position="495"/>
    </location>
</feature>
<accession>E3LKR5</accession>
<feature type="compositionally biased region" description="Polar residues" evidence="4">
    <location>
        <begin position="2125"/>
        <end position="2138"/>
    </location>
</feature>
<organism evidence="6">
    <name type="scientific">Caenorhabditis remanei</name>
    <name type="common">Caenorhabditis vulgaris</name>
    <dbReference type="NCBI Taxonomy" id="31234"/>
    <lineage>
        <taxon>Eukaryota</taxon>
        <taxon>Metazoa</taxon>
        <taxon>Ecdysozoa</taxon>
        <taxon>Nematoda</taxon>
        <taxon>Chromadorea</taxon>
        <taxon>Rhabditida</taxon>
        <taxon>Rhabditina</taxon>
        <taxon>Rhabditomorpha</taxon>
        <taxon>Rhabditoidea</taxon>
        <taxon>Rhabditidae</taxon>
        <taxon>Peloderinae</taxon>
        <taxon>Caenorhabditis</taxon>
    </lineage>
</organism>